<feature type="domain" description="Amidohydrolase-related" evidence="3">
    <location>
        <begin position="1"/>
        <end position="65"/>
    </location>
</feature>
<proteinExistence type="predicted"/>
<evidence type="ECO:0000313" key="4">
    <source>
        <dbReference type="EMBL" id="SVA05655.1"/>
    </source>
</evidence>
<dbReference type="GO" id="GO:0006145">
    <property type="term" value="P:purine nucleobase catabolic process"/>
    <property type="evidence" value="ECO:0007669"/>
    <property type="project" value="TreeGrafter"/>
</dbReference>
<reference evidence="4" key="1">
    <citation type="submission" date="2018-05" db="EMBL/GenBank/DDBJ databases">
        <authorList>
            <person name="Lanie J.A."/>
            <person name="Ng W.-L."/>
            <person name="Kazmierczak K.M."/>
            <person name="Andrzejewski T.M."/>
            <person name="Davidsen T.M."/>
            <person name="Wayne K.J."/>
            <person name="Tettelin H."/>
            <person name="Glass J.I."/>
            <person name="Rusch D."/>
            <person name="Podicherti R."/>
            <person name="Tsui H.-C.T."/>
            <person name="Winkler M.E."/>
        </authorList>
    </citation>
    <scope>NUCLEOTIDE SEQUENCE</scope>
</reference>
<evidence type="ECO:0000256" key="2">
    <source>
        <dbReference type="ARBA" id="ARBA00022801"/>
    </source>
</evidence>
<dbReference type="GO" id="GO:0004038">
    <property type="term" value="F:allantoinase activity"/>
    <property type="evidence" value="ECO:0007669"/>
    <property type="project" value="TreeGrafter"/>
</dbReference>
<dbReference type="InterPro" id="IPR002195">
    <property type="entry name" value="Dihydroorotase_CS"/>
</dbReference>
<evidence type="ECO:0000256" key="1">
    <source>
        <dbReference type="ARBA" id="ARBA00022723"/>
    </source>
</evidence>
<dbReference type="Pfam" id="PF01979">
    <property type="entry name" value="Amidohydro_1"/>
    <property type="match status" value="1"/>
</dbReference>
<dbReference type="InterPro" id="IPR032466">
    <property type="entry name" value="Metal_Hydrolase"/>
</dbReference>
<dbReference type="PANTHER" id="PTHR43668">
    <property type="entry name" value="ALLANTOINASE"/>
    <property type="match status" value="1"/>
</dbReference>
<protein>
    <recommendedName>
        <fullName evidence="3">Amidohydrolase-related domain-containing protein</fullName>
    </recommendedName>
</protein>
<feature type="non-terminal residue" evidence="4">
    <location>
        <position position="71"/>
    </location>
</feature>
<sequence length="71" mass="7321">MLLPAALDMHVHFRDPGFPHKEDWASGSTAAACGGVTAVVDMPNTQPPTDSPAAFADKARRAAAASVVDFG</sequence>
<gene>
    <name evidence="4" type="ORF">METZ01_LOCUS58509</name>
</gene>
<dbReference type="InterPro" id="IPR050138">
    <property type="entry name" value="DHOase/Allantoinase_Hydrolase"/>
</dbReference>
<dbReference type="Gene3D" id="3.20.20.140">
    <property type="entry name" value="Metal-dependent hydrolases"/>
    <property type="match status" value="1"/>
</dbReference>
<name>A0A381SNP9_9ZZZZ</name>
<dbReference type="GO" id="GO:0046872">
    <property type="term" value="F:metal ion binding"/>
    <property type="evidence" value="ECO:0007669"/>
    <property type="project" value="UniProtKB-KW"/>
</dbReference>
<dbReference type="InterPro" id="IPR006680">
    <property type="entry name" value="Amidohydro-rel"/>
</dbReference>
<dbReference type="SUPFAM" id="SSF51556">
    <property type="entry name" value="Metallo-dependent hydrolases"/>
    <property type="match status" value="1"/>
</dbReference>
<dbReference type="GO" id="GO:0005737">
    <property type="term" value="C:cytoplasm"/>
    <property type="evidence" value="ECO:0007669"/>
    <property type="project" value="TreeGrafter"/>
</dbReference>
<dbReference type="AlphaFoldDB" id="A0A381SNP9"/>
<dbReference type="EMBL" id="UINC01003362">
    <property type="protein sequence ID" value="SVA05655.1"/>
    <property type="molecule type" value="Genomic_DNA"/>
</dbReference>
<organism evidence="4">
    <name type="scientific">marine metagenome</name>
    <dbReference type="NCBI Taxonomy" id="408172"/>
    <lineage>
        <taxon>unclassified sequences</taxon>
        <taxon>metagenomes</taxon>
        <taxon>ecological metagenomes</taxon>
    </lineage>
</organism>
<evidence type="ECO:0000259" key="3">
    <source>
        <dbReference type="Pfam" id="PF01979"/>
    </source>
</evidence>
<dbReference type="PROSITE" id="PS00482">
    <property type="entry name" value="DIHYDROOROTASE_1"/>
    <property type="match status" value="1"/>
</dbReference>
<accession>A0A381SNP9</accession>
<keyword evidence="1" id="KW-0479">Metal-binding</keyword>
<dbReference type="PANTHER" id="PTHR43668:SF2">
    <property type="entry name" value="ALLANTOINASE"/>
    <property type="match status" value="1"/>
</dbReference>
<keyword evidence="2" id="KW-0378">Hydrolase</keyword>